<name>A0ABC8R6V0_9AQUA</name>
<evidence type="ECO:0000313" key="1">
    <source>
        <dbReference type="EMBL" id="CAK9139847.1"/>
    </source>
</evidence>
<dbReference type="AlphaFoldDB" id="A0ABC8R6V0"/>
<gene>
    <name evidence="1" type="ORF">ILEXP_LOCUS7260</name>
</gene>
<protein>
    <recommendedName>
        <fullName evidence="3">Protein FAR1-RELATED SEQUENCE</fullName>
    </recommendedName>
</protein>
<evidence type="ECO:0008006" key="3">
    <source>
        <dbReference type="Google" id="ProtNLM"/>
    </source>
</evidence>
<keyword evidence="2" id="KW-1185">Reference proteome</keyword>
<reference evidence="1 2" key="1">
    <citation type="submission" date="2024-02" db="EMBL/GenBank/DDBJ databases">
        <authorList>
            <person name="Vignale AGUSTIN F."/>
            <person name="Sosa J E."/>
            <person name="Modenutti C."/>
        </authorList>
    </citation>
    <scope>NUCLEOTIDE SEQUENCE [LARGE SCALE GENOMIC DNA]</scope>
</reference>
<dbReference type="EMBL" id="CAUOFW020000993">
    <property type="protein sequence ID" value="CAK9139847.1"/>
    <property type="molecule type" value="Genomic_DNA"/>
</dbReference>
<accession>A0ABC8R6V0</accession>
<comment type="caution">
    <text evidence="1">The sequence shown here is derived from an EMBL/GenBank/DDBJ whole genome shotgun (WGS) entry which is preliminary data.</text>
</comment>
<proteinExistence type="predicted"/>
<evidence type="ECO:0000313" key="2">
    <source>
        <dbReference type="Proteomes" id="UP001642360"/>
    </source>
</evidence>
<dbReference type="Proteomes" id="UP001642360">
    <property type="component" value="Unassembled WGS sequence"/>
</dbReference>
<sequence>MEAMVNECEDNFVDVPHSKPDVPMKLGLDFDYDDEAFPYYNESAGAIGFSIRKEYVNKNKVHASESREGYEVVVEFVNEIIAKLKDVTKARCEAQVTSSTRFDDSLNNNGAKVFVDNSNVTKVVGLKRKDPKHCGNTRLKSFLEKASRSKKKASSMQPAPTHVQLTMDTGFKVQSSQESHNILFKDYFANTFWKS</sequence>
<feature type="non-terminal residue" evidence="1">
    <location>
        <position position="195"/>
    </location>
</feature>
<organism evidence="1 2">
    <name type="scientific">Ilex paraguariensis</name>
    <name type="common">yerba mate</name>
    <dbReference type="NCBI Taxonomy" id="185542"/>
    <lineage>
        <taxon>Eukaryota</taxon>
        <taxon>Viridiplantae</taxon>
        <taxon>Streptophyta</taxon>
        <taxon>Embryophyta</taxon>
        <taxon>Tracheophyta</taxon>
        <taxon>Spermatophyta</taxon>
        <taxon>Magnoliopsida</taxon>
        <taxon>eudicotyledons</taxon>
        <taxon>Gunneridae</taxon>
        <taxon>Pentapetalae</taxon>
        <taxon>asterids</taxon>
        <taxon>campanulids</taxon>
        <taxon>Aquifoliales</taxon>
        <taxon>Aquifoliaceae</taxon>
        <taxon>Ilex</taxon>
    </lineage>
</organism>